<evidence type="ECO:0000313" key="2">
    <source>
        <dbReference type="Proteomes" id="UP001139494"/>
    </source>
</evidence>
<dbReference type="GO" id="GO:0006355">
    <property type="term" value="P:regulation of DNA-templated transcription"/>
    <property type="evidence" value="ECO:0007669"/>
    <property type="project" value="InterPro"/>
</dbReference>
<organism evidence="1 2">
    <name type="scientific">Natronomonas aquatica</name>
    <dbReference type="NCBI Taxonomy" id="2841590"/>
    <lineage>
        <taxon>Archaea</taxon>
        <taxon>Methanobacteriati</taxon>
        <taxon>Methanobacteriota</taxon>
        <taxon>Stenosarchaea group</taxon>
        <taxon>Halobacteria</taxon>
        <taxon>Halobacteriales</taxon>
        <taxon>Natronomonadaceae</taxon>
        <taxon>Natronomonas</taxon>
    </lineage>
</organism>
<dbReference type="SUPFAM" id="SSF47598">
    <property type="entry name" value="Ribbon-helix-helix"/>
    <property type="match status" value="1"/>
</dbReference>
<dbReference type="RefSeq" id="WP_256029237.1">
    <property type="nucleotide sequence ID" value="NZ_JAHLKM010000006.1"/>
</dbReference>
<sequence>MPPSDEAVEIDIAFDDGLLARIDRLCHTPGYDTRSDVVAAAIEAKGE</sequence>
<proteinExistence type="predicted"/>
<protein>
    <submittedName>
        <fullName evidence="1">Ribbon-helix-helix domain-containing protein</fullName>
    </submittedName>
</protein>
<dbReference type="InterPro" id="IPR013321">
    <property type="entry name" value="Arc_rbn_hlx_hlx"/>
</dbReference>
<keyword evidence="2" id="KW-1185">Reference proteome</keyword>
<dbReference type="Proteomes" id="UP001139494">
    <property type="component" value="Unassembled WGS sequence"/>
</dbReference>
<accession>A0A9R1CSX3</accession>
<gene>
    <name evidence="1" type="ORF">KM295_06910</name>
</gene>
<dbReference type="AlphaFoldDB" id="A0A9R1CSX3"/>
<name>A0A9R1CSX3_9EURY</name>
<dbReference type="Gene3D" id="1.10.1220.10">
    <property type="entry name" value="Met repressor-like"/>
    <property type="match status" value="1"/>
</dbReference>
<dbReference type="InterPro" id="IPR010985">
    <property type="entry name" value="Ribbon_hlx_hlx"/>
</dbReference>
<reference evidence="1" key="1">
    <citation type="journal article" date="2023" name="Front. Microbiol.">
        <title>Genomic-based phylogenetic and metabolic analyses of the genus Natronomonas, and description of Natronomonas aquatica sp. nov.</title>
        <authorList>
            <person name="Garcia-Roldan A."/>
            <person name="Duran-Viseras A."/>
            <person name="de la Haba R.R."/>
            <person name="Corral P."/>
            <person name="Sanchez-Porro C."/>
            <person name="Ventosa A."/>
        </authorList>
    </citation>
    <scope>NUCLEOTIDE SEQUENCE</scope>
    <source>
        <strain evidence="1">F2-12</strain>
    </source>
</reference>
<dbReference type="EMBL" id="JAHLKM010000006">
    <property type="protein sequence ID" value="MCQ4333213.1"/>
    <property type="molecule type" value="Genomic_DNA"/>
</dbReference>
<comment type="caution">
    <text evidence="1">The sequence shown here is derived from an EMBL/GenBank/DDBJ whole genome shotgun (WGS) entry which is preliminary data.</text>
</comment>
<evidence type="ECO:0000313" key="1">
    <source>
        <dbReference type="EMBL" id="MCQ4333213.1"/>
    </source>
</evidence>